<comment type="caution">
    <text evidence="18">The sequence shown here is derived from an EMBL/GenBank/DDBJ whole genome shotgun (WGS) entry which is preliminary data.</text>
</comment>
<sequence length="380" mass="40239">MSFSDLDRRFMQRALALAERARGHTHPNPIVGAVVVKDGRIVGEGFHPRAGEPHAEVFALRRAGAAARGGTVYVTLEPCDHHGRTPPCSLALLESGVARVVYAASDPGEKSGGGAERLRRGGVRVEAGLLEEEASAQNRPFFHAARHGRPFVLWKAALTLDGRVAASGRGGEAVSNELSRRVAHGYRQACAAVAVGVGTVLADDPALTVREPDFRAFPAMIEPPELRDPLKVVFDAGARTPPAARLFAPGPRGEPARVLVFVGKDADAGRVRALEAAGAEVARLPAGEGGLSVAAALDELYRRGVDSLLLEGGPRLAGSFVRAGRVDRAAFFVAPRLLGEGRGLIEGFTFGSMPKAARFLPERSEVLEGDLWLEGRLEVD</sequence>
<comment type="function">
    <text evidence="1 13">Converts 2,5-diamino-6-(ribosylamino)-4(3h)-pyrimidinone 5'-phosphate into 5-amino-6-(ribosylamino)-2,4(1h,3h)-pyrimidinedione 5'-phosphate.</text>
</comment>
<evidence type="ECO:0000313" key="19">
    <source>
        <dbReference type="Proteomes" id="UP000321827"/>
    </source>
</evidence>
<dbReference type="EC" id="1.1.1.193" evidence="13"/>
<reference evidence="18 19" key="1">
    <citation type="submission" date="2019-07" db="EMBL/GenBank/DDBJ databases">
        <title>Whole genome shotgun sequence of Oceanithermus desulfurans NBRC 100063.</title>
        <authorList>
            <person name="Hosoyama A."/>
            <person name="Uohara A."/>
            <person name="Ohji S."/>
            <person name="Ichikawa N."/>
        </authorList>
    </citation>
    <scope>NUCLEOTIDE SEQUENCE [LARGE SCALE GENOMIC DNA]</scope>
    <source>
        <strain evidence="18 19">NBRC 100063</strain>
    </source>
</reference>
<dbReference type="GO" id="GO:0008270">
    <property type="term" value="F:zinc ion binding"/>
    <property type="evidence" value="ECO:0007669"/>
    <property type="project" value="InterPro"/>
</dbReference>
<evidence type="ECO:0000256" key="11">
    <source>
        <dbReference type="ARBA" id="ARBA00023002"/>
    </source>
</evidence>
<gene>
    <name evidence="18" type="ORF">ODE01S_01850</name>
</gene>
<comment type="catalytic activity">
    <reaction evidence="13">
        <text>5-amino-6-(5-phospho-D-ribitylamino)uracil + NADP(+) = 5-amino-6-(5-phospho-D-ribosylamino)uracil + NADPH + H(+)</text>
        <dbReference type="Rhea" id="RHEA:17845"/>
        <dbReference type="ChEBI" id="CHEBI:15378"/>
        <dbReference type="ChEBI" id="CHEBI:57783"/>
        <dbReference type="ChEBI" id="CHEBI:58349"/>
        <dbReference type="ChEBI" id="CHEBI:58421"/>
        <dbReference type="ChEBI" id="CHEBI:58453"/>
        <dbReference type="EC" id="1.1.1.193"/>
    </reaction>
</comment>
<comment type="pathway">
    <text evidence="2 13">Cofactor biosynthesis; riboflavin biosynthesis; 5-amino-6-(D-ribitylamino)uracil from GTP: step 2/4.</text>
</comment>
<organism evidence="18 19">
    <name type="scientific">Oceanithermus desulfurans NBRC 100063</name>
    <dbReference type="NCBI Taxonomy" id="1227550"/>
    <lineage>
        <taxon>Bacteria</taxon>
        <taxon>Thermotogati</taxon>
        <taxon>Deinococcota</taxon>
        <taxon>Deinococci</taxon>
        <taxon>Thermales</taxon>
        <taxon>Thermaceae</taxon>
        <taxon>Oceanithermus</taxon>
    </lineage>
</organism>
<comment type="pathway">
    <text evidence="3 13">Cofactor biosynthesis; riboflavin biosynthesis; 5-amino-6-(D-ribitylamino)uracil from GTP: step 3/4.</text>
</comment>
<feature type="binding site" evidence="15">
    <location>
        <position position="157"/>
    </location>
    <ligand>
        <name>NADP(+)</name>
        <dbReference type="ChEBI" id="CHEBI:58349"/>
    </ligand>
</feature>
<keyword evidence="12" id="KW-0511">Multifunctional enzyme</keyword>
<dbReference type="SUPFAM" id="SSF53927">
    <property type="entry name" value="Cytidine deaminase-like"/>
    <property type="match status" value="1"/>
</dbReference>
<dbReference type="PROSITE" id="PS00903">
    <property type="entry name" value="CYT_DCMP_DEAMINASES_1"/>
    <property type="match status" value="1"/>
</dbReference>
<evidence type="ECO:0000256" key="4">
    <source>
        <dbReference type="ARBA" id="ARBA00005259"/>
    </source>
</evidence>
<evidence type="ECO:0000256" key="10">
    <source>
        <dbReference type="ARBA" id="ARBA00022857"/>
    </source>
</evidence>
<evidence type="ECO:0000313" key="18">
    <source>
        <dbReference type="EMBL" id="GEM88751.1"/>
    </source>
</evidence>
<comment type="catalytic activity">
    <reaction evidence="13">
        <text>2,5-diamino-6-hydroxy-4-(5-phosphoribosylamino)-pyrimidine + H2O + H(+) = 5-amino-6-(5-phospho-D-ribosylamino)uracil + NH4(+)</text>
        <dbReference type="Rhea" id="RHEA:21868"/>
        <dbReference type="ChEBI" id="CHEBI:15377"/>
        <dbReference type="ChEBI" id="CHEBI:15378"/>
        <dbReference type="ChEBI" id="CHEBI:28938"/>
        <dbReference type="ChEBI" id="CHEBI:58453"/>
        <dbReference type="ChEBI" id="CHEBI:58614"/>
        <dbReference type="EC" id="3.5.4.26"/>
    </reaction>
</comment>
<comment type="similarity">
    <text evidence="4 13">In the N-terminal section; belongs to the cytidine and deoxycytidylate deaminase family.</text>
</comment>
<dbReference type="GO" id="GO:0008835">
    <property type="term" value="F:diaminohydroxyphosphoribosylaminopyrimidine deaminase activity"/>
    <property type="evidence" value="ECO:0007669"/>
    <property type="project" value="UniProtKB-EC"/>
</dbReference>
<feature type="binding site" evidence="16">
    <location>
        <position position="88"/>
    </location>
    <ligand>
        <name>Zn(2+)</name>
        <dbReference type="ChEBI" id="CHEBI:29105"/>
        <note>catalytic</note>
    </ligand>
</feature>
<evidence type="ECO:0000256" key="1">
    <source>
        <dbReference type="ARBA" id="ARBA00002151"/>
    </source>
</evidence>
<comment type="similarity">
    <text evidence="5 13">In the C-terminal section; belongs to the HTP reductase family.</text>
</comment>
<feature type="active site" description="Proton donor" evidence="14">
    <location>
        <position position="56"/>
    </location>
</feature>
<evidence type="ECO:0000256" key="12">
    <source>
        <dbReference type="ARBA" id="ARBA00023268"/>
    </source>
</evidence>
<keyword evidence="8 13" id="KW-0378">Hydrolase</keyword>
<proteinExistence type="inferred from homology"/>
<evidence type="ECO:0000256" key="6">
    <source>
        <dbReference type="ARBA" id="ARBA00022619"/>
    </source>
</evidence>
<feature type="binding site" evidence="15">
    <location>
        <begin position="313"/>
        <end position="319"/>
    </location>
    <ligand>
        <name>NADP(+)</name>
        <dbReference type="ChEBI" id="CHEBI:58349"/>
    </ligand>
</feature>
<evidence type="ECO:0000256" key="15">
    <source>
        <dbReference type="PIRSR" id="PIRSR006769-2"/>
    </source>
</evidence>
<dbReference type="EC" id="3.5.4.26" evidence="13"/>
<dbReference type="PANTHER" id="PTHR38011:SF7">
    <property type="entry name" value="2,5-DIAMINO-6-RIBOSYLAMINO-4(3H)-PYRIMIDINONE 5'-PHOSPHATE REDUCTASE"/>
    <property type="match status" value="1"/>
</dbReference>
<feature type="binding site" evidence="15">
    <location>
        <position position="203"/>
    </location>
    <ligand>
        <name>substrate</name>
    </ligand>
</feature>
<name>A0A511RGH3_9DEIN</name>
<evidence type="ECO:0000259" key="17">
    <source>
        <dbReference type="PROSITE" id="PS51747"/>
    </source>
</evidence>
<evidence type="ECO:0000256" key="7">
    <source>
        <dbReference type="ARBA" id="ARBA00022723"/>
    </source>
</evidence>
<dbReference type="FunFam" id="3.40.140.10:FF:000025">
    <property type="entry name" value="Riboflavin biosynthesis protein RibD"/>
    <property type="match status" value="1"/>
</dbReference>
<dbReference type="GO" id="GO:0009231">
    <property type="term" value="P:riboflavin biosynthetic process"/>
    <property type="evidence" value="ECO:0007669"/>
    <property type="project" value="UniProtKB-UniPathway"/>
</dbReference>
<evidence type="ECO:0000256" key="16">
    <source>
        <dbReference type="PIRSR" id="PIRSR006769-3"/>
    </source>
</evidence>
<feature type="binding site" evidence="15">
    <location>
        <position position="199"/>
    </location>
    <ligand>
        <name>NADP(+)</name>
        <dbReference type="ChEBI" id="CHEBI:58349"/>
    </ligand>
</feature>
<dbReference type="EMBL" id="BJXN01000001">
    <property type="protein sequence ID" value="GEM88751.1"/>
    <property type="molecule type" value="Genomic_DNA"/>
</dbReference>
<dbReference type="PANTHER" id="PTHR38011">
    <property type="entry name" value="DIHYDROFOLATE REDUCTASE FAMILY PROTEIN (AFU_ORTHOLOGUE AFUA_8G06820)"/>
    <property type="match status" value="1"/>
</dbReference>
<evidence type="ECO:0000256" key="14">
    <source>
        <dbReference type="PIRSR" id="PIRSR006769-1"/>
    </source>
</evidence>
<protein>
    <recommendedName>
        <fullName evidence="13">Riboflavin biosynthesis protein RibD</fullName>
    </recommendedName>
    <domain>
        <recommendedName>
            <fullName evidence="13">Diaminohydroxyphosphoribosylaminopyrimidine deaminase</fullName>
            <shortName evidence="13">DRAP deaminase</shortName>
            <ecNumber evidence="13">3.5.4.26</ecNumber>
        </recommendedName>
        <alternativeName>
            <fullName evidence="13">Riboflavin-specific deaminase</fullName>
        </alternativeName>
    </domain>
    <domain>
        <recommendedName>
            <fullName evidence="13">5-amino-6-(5-phosphoribosylamino)uracil reductase</fullName>
            <ecNumber evidence="13">1.1.1.193</ecNumber>
        </recommendedName>
        <alternativeName>
            <fullName evidence="13">HTP reductase</fullName>
        </alternativeName>
    </domain>
</protein>
<dbReference type="InterPro" id="IPR016193">
    <property type="entry name" value="Cytidine_deaminase-like"/>
</dbReference>
<dbReference type="InterPro" id="IPR050765">
    <property type="entry name" value="Riboflavin_Biosynth_HTPR"/>
</dbReference>
<evidence type="ECO:0000256" key="8">
    <source>
        <dbReference type="ARBA" id="ARBA00022801"/>
    </source>
</evidence>
<feature type="binding site" evidence="16">
    <location>
        <position position="54"/>
    </location>
    <ligand>
        <name>Zn(2+)</name>
        <dbReference type="ChEBI" id="CHEBI:29105"/>
        <note>catalytic</note>
    </ligand>
</feature>
<evidence type="ECO:0000256" key="2">
    <source>
        <dbReference type="ARBA" id="ARBA00004882"/>
    </source>
</evidence>
<dbReference type="GO" id="GO:0008703">
    <property type="term" value="F:5-amino-6-(5-phosphoribosylamino)uracil reductase activity"/>
    <property type="evidence" value="ECO:0007669"/>
    <property type="project" value="UniProtKB-EC"/>
</dbReference>
<feature type="binding site" evidence="15">
    <location>
        <position position="311"/>
    </location>
    <ligand>
        <name>substrate</name>
    </ligand>
</feature>
<dbReference type="NCBIfam" id="TIGR00326">
    <property type="entry name" value="eubact_ribD"/>
    <property type="match status" value="1"/>
</dbReference>
<dbReference type="CDD" id="cd01284">
    <property type="entry name" value="Riboflavin_deaminase-reductase"/>
    <property type="match status" value="1"/>
</dbReference>
<dbReference type="InterPro" id="IPR016192">
    <property type="entry name" value="APOBEC/CMP_deaminase_Zn-bd"/>
</dbReference>
<feature type="binding site" evidence="15">
    <location>
        <position position="207"/>
    </location>
    <ligand>
        <name>substrate</name>
    </ligand>
</feature>
<accession>A0A511RGH3</accession>
<feature type="binding site" evidence="15">
    <location>
        <position position="210"/>
    </location>
    <ligand>
        <name>substrate</name>
    </ligand>
</feature>
<keyword evidence="11 13" id="KW-0560">Oxidoreductase</keyword>
<dbReference type="SUPFAM" id="SSF53597">
    <property type="entry name" value="Dihydrofolate reductase-like"/>
    <property type="match status" value="1"/>
</dbReference>
<dbReference type="Pfam" id="PF00383">
    <property type="entry name" value="dCMP_cyt_deam_1"/>
    <property type="match status" value="1"/>
</dbReference>
<dbReference type="Gene3D" id="3.40.430.10">
    <property type="entry name" value="Dihydrofolate Reductase, subunit A"/>
    <property type="match status" value="1"/>
</dbReference>
<keyword evidence="6 13" id="KW-0686">Riboflavin biosynthesis</keyword>
<dbReference type="Pfam" id="PF01872">
    <property type="entry name" value="RibD_C"/>
    <property type="match status" value="1"/>
</dbReference>
<evidence type="ECO:0000256" key="5">
    <source>
        <dbReference type="ARBA" id="ARBA00007417"/>
    </source>
</evidence>
<dbReference type="InterPro" id="IPR004794">
    <property type="entry name" value="Eubact_RibD"/>
</dbReference>
<evidence type="ECO:0000256" key="3">
    <source>
        <dbReference type="ARBA" id="ARBA00004910"/>
    </source>
</evidence>
<evidence type="ECO:0000256" key="9">
    <source>
        <dbReference type="ARBA" id="ARBA00022833"/>
    </source>
</evidence>
<keyword evidence="7 13" id="KW-0479">Metal-binding</keyword>
<evidence type="ECO:0000256" key="13">
    <source>
        <dbReference type="PIRNR" id="PIRNR006769"/>
    </source>
</evidence>
<dbReference type="Gene3D" id="3.40.140.10">
    <property type="entry name" value="Cytidine Deaminase, domain 2"/>
    <property type="match status" value="1"/>
</dbReference>
<feature type="binding site" evidence="16">
    <location>
        <position position="79"/>
    </location>
    <ligand>
        <name>Zn(2+)</name>
        <dbReference type="ChEBI" id="CHEBI:29105"/>
        <note>catalytic</note>
    </ligand>
</feature>
<dbReference type="InterPro" id="IPR002734">
    <property type="entry name" value="RibDG_C"/>
</dbReference>
<dbReference type="PROSITE" id="PS51747">
    <property type="entry name" value="CYT_DCMP_DEAMINASES_2"/>
    <property type="match status" value="1"/>
</dbReference>
<dbReference type="Proteomes" id="UP000321827">
    <property type="component" value="Unassembled WGS sequence"/>
</dbReference>
<dbReference type="PIRSF" id="PIRSF006769">
    <property type="entry name" value="RibD"/>
    <property type="match status" value="1"/>
</dbReference>
<feature type="binding site" evidence="15">
    <location>
        <position position="187"/>
    </location>
    <ligand>
        <name>substrate</name>
    </ligand>
</feature>
<keyword evidence="9 13" id="KW-0862">Zinc</keyword>
<dbReference type="InterPro" id="IPR002125">
    <property type="entry name" value="CMP_dCMP_dom"/>
</dbReference>
<dbReference type="InterPro" id="IPR024072">
    <property type="entry name" value="DHFR-like_dom_sf"/>
</dbReference>
<dbReference type="AlphaFoldDB" id="A0A511RGH3"/>
<dbReference type="UniPathway" id="UPA00275">
    <property type="reaction ID" value="UER00401"/>
</dbReference>
<feature type="domain" description="CMP/dCMP-type deaminase" evidence="17">
    <location>
        <begin position="5"/>
        <end position="126"/>
    </location>
</feature>
<comment type="cofactor">
    <cofactor evidence="13 16">
        <name>Zn(2+)</name>
        <dbReference type="ChEBI" id="CHEBI:29105"/>
    </cofactor>
    <text evidence="13 16">Binds 1 zinc ion.</text>
</comment>
<keyword evidence="10 13" id="KW-0521">NADP</keyword>